<dbReference type="SUPFAM" id="SSF55729">
    <property type="entry name" value="Acyl-CoA N-acyltransferases (Nat)"/>
    <property type="match status" value="1"/>
</dbReference>
<proteinExistence type="predicted"/>
<dbReference type="EMBL" id="JARHTQ010000036">
    <property type="protein sequence ID" value="MDF2260581.1"/>
    <property type="molecule type" value="Genomic_DNA"/>
</dbReference>
<dbReference type="InterPro" id="IPR016181">
    <property type="entry name" value="Acyl_CoA_acyltransferase"/>
</dbReference>
<name>A0ABT5ZAK7_9ACTN</name>
<comment type="caution">
    <text evidence="2">The sequence shown here is derived from an EMBL/GenBank/DDBJ whole genome shotgun (WGS) entry which is preliminary data.</text>
</comment>
<dbReference type="PROSITE" id="PS51186">
    <property type="entry name" value="GNAT"/>
    <property type="match status" value="1"/>
</dbReference>
<dbReference type="InterPro" id="IPR000182">
    <property type="entry name" value="GNAT_dom"/>
</dbReference>
<evidence type="ECO:0000313" key="2">
    <source>
        <dbReference type="EMBL" id="MDF2260581.1"/>
    </source>
</evidence>
<gene>
    <name evidence="2" type="ORF">P2L57_34200</name>
</gene>
<evidence type="ECO:0000313" key="3">
    <source>
        <dbReference type="Proteomes" id="UP001220022"/>
    </source>
</evidence>
<sequence>MTPHPALQIVDGPDAVDQLGAFLPAYAEVYAEPPYCEGPEDVKEFTERFARQAATRPHFRLVLARDDADQVVGFTYGYCLPAETRWWSGLQQPLADREFTRENGERTFAVIELAVRQPWRRSGVAAALHNVLLDGMPAERVTLTVRPEPEAAPAQQAYSHWGYRSLGPSRPWEDAPLYTAMIRTVDGQP</sequence>
<organism evidence="2 3">
    <name type="scientific">Streptantibioticus ferralitis</name>
    <dbReference type="NCBI Taxonomy" id="236510"/>
    <lineage>
        <taxon>Bacteria</taxon>
        <taxon>Bacillati</taxon>
        <taxon>Actinomycetota</taxon>
        <taxon>Actinomycetes</taxon>
        <taxon>Kitasatosporales</taxon>
        <taxon>Streptomycetaceae</taxon>
        <taxon>Streptantibioticus</taxon>
    </lineage>
</organism>
<reference evidence="2 3" key="1">
    <citation type="submission" date="2023-03" db="EMBL/GenBank/DDBJ databases">
        <title>Draft genome sequence of type strain Streptomyces ferralitis JCM 14344.</title>
        <authorList>
            <person name="Klaysubun C."/>
            <person name="Duangmal K."/>
        </authorList>
    </citation>
    <scope>NUCLEOTIDE SEQUENCE [LARGE SCALE GENOMIC DNA]</scope>
    <source>
        <strain evidence="2 3">JCM 14344</strain>
    </source>
</reference>
<dbReference type="Proteomes" id="UP001220022">
    <property type="component" value="Unassembled WGS sequence"/>
</dbReference>
<protein>
    <submittedName>
        <fullName evidence="2">GNAT family N-acetyltransferase</fullName>
    </submittedName>
</protein>
<dbReference type="RefSeq" id="WP_275821314.1">
    <property type="nucleotide sequence ID" value="NZ_BAAANM010000034.1"/>
</dbReference>
<dbReference type="Gene3D" id="3.40.630.30">
    <property type="match status" value="1"/>
</dbReference>
<evidence type="ECO:0000259" key="1">
    <source>
        <dbReference type="PROSITE" id="PS51186"/>
    </source>
</evidence>
<accession>A0ABT5ZAK7</accession>
<feature type="domain" description="N-acetyltransferase" evidence="1">
    <location>
        <begin position="7"/>
        <end position="186"/>
    </location>
</feature>
<keyword evidence="3" id="KW-1185">Reference proteome</keyword>
<dbReference type="Pfam" id="PF00583">
    <property type="entry name" value="Acetyltransf_1"/>
    <property type="match status" value="1"/>
</dbReference>